<feature type="binding site" evidence="4">
    <location>
        <position position="67"/>
    </location>
    <ligand>
        <name>molybdate</name>
        <dbReference type="ChEBI" id="CHEBI:36264"/>
    </ligand>
</feature>
<keyword evidence="3 5" id="KW-0732">Signal</keyword>
<dbReference type="Gene3D" id="3.40.190.10">
    <property type="entry name" value="Periplasmic binding protein-like II"/>
    <property type="match status" value="2"/>
</dbReference>
<dbReference type="GO" id="GO:0015689">
    <property type="term" value="P:molybdate ion transport"/>
    <property type="evidence" value="ECO:0007669"/>
    <property type="project" value="InterPro"/>
</dbReference>
<sequence length="252" mass="25714">MRRALAAAAAALVLWGTAACGAGSAETNSRTVTVFAAASLAPAFAEIARDFEDRHEGVDVRLSFAGSSALAAQILDGAPADVFASADEPTMARVQQDSVAELSPVVFATNTLVLVVPADDPARITSVEDLSDEGVRLVLCAEQVPCGAASRRLLEATGTRVDPVSEEQSVSDVLGKVTAGQADAGLVYRTDALAAGERVRSIEVPGAAAVVNRYPVAALGGPDRSALAAEFVDFVSGDEARTVLTTAGFGTP</sequence>
<dbReference type="EMBL" id="JACTVM010000001">
    <property type="protein sequence ID" value="MBC9224726.1"/>
    <property type="molecule type" value="Genomic_DNA"/>
</dbReference>
<evidence type="ECO:0000256" key="1">
    <source>
        <dbReference type="ARBA" id="ARBA00009175"/>
    </source>
</evidence>
<evidence type="ECO:0000256" key="2">
    <source>
        <dbReference type="ARBA" id="ARBA00022723"/>
    </source>
</evidence>
<name>A0A8I0ESQ1_9ACTN</name>
<protein>
    <submittedName>
        <fullName evidence="6">Molybdate ABC transporter substrate-binding protein</fullName>
    </submittedName>
</protein>
<comment type="similarity">
    <text evidence="1">Belongs to the bacterial solute-binding protein ModA family.</text>
</comment>
<feature type="binding site" evidence="4">
    <location>
        <position position="170"/>
    </location>
    <ligand>
        <name>molybdate</name>
        <dbReference type="ChEBI" id="CHEBI:36264"/>
    </ligand>
</feature>
<feature type="signal peptide" evidence="5">
    <location>
        <begin position="1"/>
        <end position="21"/>
    </location>
</feature>
<dbReference type="PROSITE" id="PS51257">
    <property type="entry name" value="PROKAR_LIPOPROTEIN"/>
    <property type="match status" value="1"/>
</dbReference>
<dbReference type="RefSeq" id="WP_187768256.1">
    <property type="nucleotide sequence ID" value="NZ_JACTVM010000001.1"/>
</dbReference>
<organism evidence="6 7">
    <name type="scientific">Aeromicrobium senzhongii</name>
    <dbReference type="NCBI Taxonomy" id="2663859"/>
    <lineage>
        <taxon>Bacteria</taxon>
        <taxon>Bacillati</taxon>
        <taxon>Actinomycetota</taxon>
        <taxon>Actinomycetes</taxon>
        <taxon>Propionibacteriales</taxon>
        <taxon>Nocardioidaceae</taxon>
        <taxon>Aeromicrobium</taxon>
    </lineage>
</organism>
<dbReference type="PANTHER" id="PTHR30632:SF0">
    <property type="entry name" value="SULFATE-BINDING PROTEIN"/>
    <property type="match status" value="1"/>
</dbReference>
<evidence type="ECO:0000256" key="3">
    <source>
        <dbReference type="ARBA" id="ARBA00022729"/>
    </source>
</evidence>
<evidence type="ECO:0000256" key="5">
    <source>
        <dbReference type="SAM" id="SignalP"/>
    </source>
</evidence>
<comment type="caution">
    <text evidence="6">The sequence shown here is derived from an EMBL/GenBank/DDBJ whole genome shotgun (WGS) entry which is preliminary data.</text>
</comment>
<dbReference type="SUPFAM" id="SSF53850">
    <property type="entry name" value="Periplasmic binding protein-like II"/>
    <property type="match status" value="1"/>
</dbReference>
<accession>A0A8I0ESQ1</accession>
<feature type="binding site" evidence="4">
    <location>
        <position position="39"/>
    </location>
    <ligand>
        <name>molybdate</name>
        <dbReference type="ChEBI" id="CHEBI:36264"/>
    </ligand>
</feature>
<dbReference type="PANTHER" id="PTHR30632">
    <property type="entry name" value="MOLYBDATE-BINDING PERIPLASMIC PROTEIN"/>
    <property type="match status" value="1"/>
</dbReference>
<feature type="chain" id="PRO_5038647303" evidence="5">
    <location>
        <begin position="22"/>
        <end position="252"/>
    </location>
</feature>
<gene>
    <name evidence="6" type="primary">modA</name>
    <name evidence="6" type="ORF">IBG24_00190</name>
</gene>
<feature type="binding site" evidence="4">
    <location>
        <position position="188"/>
    </location>
    <ligand>
        <name>molybdate</name>
        <dbReference type="ChEBI" id="CHEBI:36264"/>
    </ligand>
</feature>
<proteinExistence type="inferred from homology"/>
<evidence type="ECO:0000313" key="7">
    <source>
        <dbReference type="Proteomes" id="UP000620591"/>
    </source>
</evidence>
<dbReference type="InterPro" id="IPR050682">
    <property type="entry name" value="ModA/WtpA"/>
</dbReference>
<keyword evidence="4" id="KW-0500">Molybdenum</keyword>
<dbReference type="Proteomes" id="UP000620591">
    <property type="component" value="Unassembled WGS sequence"/>
</dbReference>
<dbReference type="PIRSF" id="PIRSF004846">
    <property type="entry name" value="ModA"/>
    <property type="match status" value="1"/>
</dbReference>
<dbReference type="NCBIfam" id="TIGR01256">
    <property type="entry name" value="modA"/>
    <property type="match status" value="1"/>
</dbReference>
<dbReference type="AlphaFoldDB" id="A0A8I0ESQ1"/>
<dbReference type="Pfam" id="PF13531">
    <property type="entry name" value="SBP_bac_11"/>
    <property type="match status" value="1"/>
</dbReference>
<evidence type="ECO:0000256" key="4">
    <source>
        <dbReference type="PIRSR" id="PIRSR004846-1"/>
    </source>
</evidence>
<reference evidence="6" key="1">
    <citation type="submission" date="2020-09" db="EMBL/GenBank/DDBJ databases">
        <title>Novel species in genus Aeromicrobium.</title>
        <authorList>
            <person name="Zhang G."/>
        </authorList>
    </citation>
    <scope>NUCLEOTIDE SEQUENCE</scope>
    <source>
        <strain evidence="6">Zg-636</strain>
    </source>
</reference>
<dbReference type="GO" id="GO:0030973">
    <property type="term" value="F:molybdate ion binding"/>
    <property type="evidence" value="ECO:0007669"/>
    <property type="project" value="TreeGrafter"/>
</dbReference>
<dbReference type="InterPro" id="IPR005950">
    <property type="entry name" value="ModA"/>
</dbReference>
<evidence type="ECO:0000313" key="6">
    <source>
        <dbReference type="EMBL" id="MBC9224726.1"/>
    </source>
</evidence>
<keyword evidence="2 4" id="KW-0479">Metal-binding</keyword>
<dbReference type="GO" id="GO:0046872">
    <property type="term" value="F:metal ion binding"/>
    <property type="evidence" value="ECO:0007669"/>
    <property type="project" value="UniProtKB-KW"/>
</dbReference>